<proteinExistence type="predicted"/>
<dbReference type="GO" id="GO:0016740">
    <property type="term" value="F:transferase activity"/>
    <property type="evidence" value="ECO:0007669"/>
    <property type="project" value="TreeGrafter"/>
</dbReference>
<dbReference type="SUPFAM" id="SSF56281">
    <property type="entry name" value="Metallo-hydrolase/oxidoreductase"/>
    <property type="match status" value="1"/>
</dbReference>
<organism evidence="2 3">
    <name type="scientific">Methanochimaera problematica</name>
    <dbReference type="NCBI Taxonomy" id="2609417"/>
    <lineage>
        <taxon>Archaea</taxon>
        <taxon>Methanobacteriati</taxon>
        <taxon>Methanobacteriota</taxon>
        <taxon>Stenosarchaea group</taxon>
        <taxon>Methanomicrobia</taxon>
        <taxon>Methanomicrobiales</taxon>
        <taxon>Methanomicrobiaceae</taxon>
        <taxon>Methanochimaera</taxon>
    </lineage>
</organism>
<evidence type="ECO:0000313" key="2">
    <source>
        <dbReference type="EMBL" id="WOF15423.1"/>
    </source>
</evidence>
<evidence type="ECO:0000259" key="1">
    <source>
        <dbReference type="Pfam" id="PF00753"/>
    </source>
</evidence>
<dbReference type="RefSeq" id="WP_317136996.1">
    <property type="nucleotide sequence ID" value="NZ_CP043875.1"/>
</dbReference>
<sequence>MFTVIEIYNNCSFDSSFRSEFGYSCYIKEAGLLFDTGGNGDILLKNLEAAGIGPEDIERLVISHDHWDHTGGLKVFFEKNKYVDAYFLNDFSEGLLEAGRKNSSLNIIRGWTEIYPDIFLTGSLGDDIKEQSLAIRSDSGYFVIAGCSHPHICNILSFIRKFGEVKGVIGGLHDVSDDDLRSLSGIDYIAVSHCTKRISEIEEMYGPCFKKSGVGFVHRI</sequence>
<gene>
    <name evidence="2" type="ORF">F1737_01350</name>
</gene>
<dbReference type="GeneID" id="85228774"/>
<evidence type="ECO:0000313" key="3">
    <source>
        <dbReference type="Proteomes" id="UP001301797"/>
    </source>
</evidence>
<dbReference type="InterPro" id="IPR041712">
    <property type="entry name" value="DHPS-like_MBL-fold"/>
</dbReference>
<dbReference type="InterPro" id="IPR036866">
    <property type="entry name" value="RibonucZ/Hydroxyglut_hydro"/>
</dbReference>
<reference evidence="2 3" key="1">
    <citation type="submission" date="2019-09" db="EMBL/GenBank/DDBJ databases">
        <title>The complete genome of Methanoplanus sp. FWC-SCC4.</title>
        <authorList>
            <person name="Chen S.-C."/>
            <person name="Zhou Y.-Z."/>
            <person name="Lai M.-C."/>
        </authorList>
    </citation>
    <scope>NUCLEOTIDE SEQUENCE [LARGE SCALE GENOMIC DNA]</scope>
    <source>
        <strain evidence="2 3">FWC-SCC4</strain>
    </source>
</reference>
<dbReference type="Proteomes" id="UP001301797">
    <property type="component" value="Chromosome"/>
</dbReference>
<dbReference type="PANTHER" id="PTHR13754:SF13">
    <property type="entry name" value="METALLO-BETA-LACTAMASE SUPERFAMILY PROTEIN (AFU_ORTHOLOGUE AFUA_3G07630)"/>
    <property type="match status" value="1"/>
</dbReference>
<dbReference type="Pfam" id="PF00753">
    <property type="entry name" value="Lactamase_B"/>
    <property type="match status" value="1"/>
</dbReference>
<name>A0AA97FBY0_9EURY</name>
<dbReference type="KEGG" id="mefw:F1737_01350"/>
<dbReference type="Gene3D" id="3.60.15.10">
    <property type="entry name" value="Ribonuclease Z/Hydroxyacylglutathione hydrolase-like"/>
    <property type="match status" value="1"/>
</dbReference>
<keyword evidence="3" id="KW-1185">Reference proteome</keyword>
<dbReference type="EMBL" id="CP043875">
    <property type="protein sequence ID" value="WOF15423.1"/>
    <property type="molecule type" value="Genomic_DNA"/>
</dbReference>
<dbReference type="PANTHER" id="PTHR13754">
    <property type="entry name" value="METALLO-BETA-LACTAMASE SUPERFAMILY PROTEIN"/>
    <property type="match status" value="1"/>
</dbReference>
<dbReference type="AlphaFoldDB" id="A0AA97FBY0"/>
<dbReference type="InterPro" id="IPR001279">
    <property type="entry name" value="Metallo-B-lactamas"/>
</dbReference>
<dbReference type="CDD" id="cd07713">
    <property type="entry name" value="DHPS-like_MBL-fold"/>
    <property type="match status" value="1"/>
</dbReference>
<dbReference type="InterPro" id="IPR052926">
    <property type="entry name" value="Metallo-beta-lactamase_dom"/>
</dbReference>
<protein>
    <submittedName>
        <fullName evidence="2">MBL fold metallo-hydrolase</fullName>
    </submittedName>
</protein>
<accession>A0AA97FBY0</accession>
<feature type="domain" description="Metallo-beta-lactamase" evidence="1">
    <location>
        <begin position="29"/>
        <end position="151"/>
    </location>
</feature>